<dbReference type="InterPro" id="IPR037824">
    <property type="entry name" value="GH94N_2_NdvB"/>
</dbReference>
<dbReference type="AlphaFoldDB" id="A0A1R3X756"/>
<evidence type="ECO:0000256" key="2">
    <source>
        <dbReference type="ARBA" id="ARBA00022679"/>
    </source>
</evidence>
<dbReference type="OrthoDB" id="9769991at2"/>
<dbReference type="Pfam" id="PF06165">
    <property type="entry name" value="GH94_b-supersand"/>
    <property type="match status" value="2"/>
</dbReference>
<dbReference type="STRING" id="515897.SAMN05421849_2323"/>
<dbReference type="GO" id="GO:0030246">
    <property type="term" value="F:carbohydrate binding"/>
    <property type="evidence" value="ECO:0007669"/>
    <property type="project" value="InterPro"/>
</dbReference>
<feature type="domain" description="Glycosyl hydrolase 94 supersandwich" evidence="4">
    <location>
        <begin position="7"/>
        <end position="275"/>
    </location>
</feature>
<feature type="compositionally biased region" description="Pro residues" evidence="3">
    <location>
        <begin position="448"/>
        <end position="467"/>
    </location>
</feature>
<dbReference type="InterPro" id="IPR037018">
    <property type="entry name" value="GH65_N"/>
</dbReference>
<dbReference type="PANTHER" id="PTHR37469:SF2">
    <property type="entry name" value="CELLOBIONIC ACID PHOSPHORYLASE"/>
    <property type="match status" value="1"/>
</dbReference>
<dbReference type="SMART" id="SM01068">
    <property type="entry name" value="CBM_X"/>
    <property type="match status" value="2"/>
</dbReference>
<keyword evidence="7" id="KW-1185">Reference proteome</keyword>
<gene>
    <name evidence="6" type="ORF">SAMN05421849_2323</name>
</gene>
<dbReference type="GO" id="GO:0005975">
    <property type="term" value="P:carbohydrate metabolic process"/>
    <property type="evidence" value="ECO:0007669"/>
    <property type="project" value="InterPro"/>
</dbReference>
<dbReference type="SUPFAM" id="SSF74650">
    <property type="entry name" value="Galactose mutarotase-like"/>
    <property type="match status" value="2"/>
</dbReference>
<dbReference type="EMBL" id="FTPS01000002">
    <property type="protein sequence ID" value="SIT86561.1"/>
    <property type="molecule type" value="Genomic_DNA"/>
</dbReference>
<dbReference type="PANTHER" id="PTHR37469">
    <property type="entry name" value="CELLOBIONIC ACID PHOSPHORYLASE-RELATED"/>
    <property type="match status" value="1"/>
</dbReference>
<reference evidence="6 7" key="1">
    <citation type="submission" date="2017-01" db="EMBL/GenBank/DDBJ databases">
        <authorList>
            <person name="Mah S.A."/>
            <person name="Swanson W.J."/>
            <person name="Moy G.W."/>
            <person name="Vacquier V.D."/>
        </authorList>
    </citation>
    <scope>NUCLEOTIDE SEQUENCE [LARGE SCALE GENOMIC DNA]</scope>
    <source>
        <strain evidence="6 7">DSM 21219</strain>
    </source>
</reference>
<evidence type="ECO:0000256" key="3">
    <source>
        <dbReference type="SAM" id="MobiDB-lite"/>
    </source>
</evidence>
<evidence type="ECO:0000256" key="1">
    <source>
        <dbReference type="ARBA" id="ARBA00022676"/>
    </source>
</evidence>
<evidence type="ECO:0000259" key="5">
    <source>
        <dbReference type="Pfam" id="PF17167"/>
    </source>
</evidence>
<proteinExistence type="predicted"/>
<dbReference type="InterPro" id="IPR052047">
    <property type="entry name" value="GH94_Enzymes"/>
</dbReference>
<dbReference type="RefSeq" id="WP_076650212.1">
    <property type="nucleotide sequence ID" value="NZ_FTPS01000002.1"/>
</dbReference>
<keyword evidence="1" id="KW-0328">Glycosyltransferase</keyword>
<dbReference type="InterPro" id="IPR008928">
    <property type="entry name" value="6-hairpin_glycosidase_sf"/>
</dbReference>
<name>A0A1R3X756_9RHOB</name>
<organism evidence="6 7">
    <name type="scientific">Pontibaca methylaminivorans</name>
    <dbReference type="NCBI Taxonomy" id="515897"/>
    <lineage>
        <taxon>Bacteria</taxon>
        <taxon>Pseudomonadati</taxon>
        <taxon>Pseudomonadota</taxon>
        <taxon>Alphaproteobacteria</taxon>
        <taxon>Rhodobacterales</taxon>
        <taxon>Roseobacteraceae</taxon>
        <taxon>Pontibaca</taxon>
    </lineage>
</organism>
<dbReference type="CDD" id="cd11756">
    <property type="entry name" value="GH94N_ChvB_NdvB_1_like"/>
    <property type="match status" value="1"/>
</dbReference>
<dbReference type="GO" id="GO:0016757">
    <property type="term" value="F:glycosyltransferase activity"/>
    <property type="evidence" value="ECO:0007669"/>
    <property type="project" value="UniProtKB-KW"/>
</dbReference>
<dbReference type="Pfam" id="PF17167">
    <property type="entry name" value="Glyco_hydro_94"/>
    <property type="match status" value="1"/>
</dbReference>
<keyword evidence="2" id="KW-0808">Transferase</keyword>
<protein>
    <submittedName>
        <fullName evidence="6">Cyclic beta-1,2-glucan synthetase</fullName>
    </submittedName>
</protein>
<dbReference type="SUPFAM" id="SSF48208">
    <property type="entry name" value="Six-hairpin glycosidases"/>
    <property type="match status" value="1"/>
</dbReference>
<dbReference type="Proteomes" id="UP000192455">
    <property type="component" value="Unassembled WGS sequence"/>
</dbReference>
<feature type="region of interest" description="Disordered" evidence="3">
    <location>
        <begin position="448"/>
        <end position="473"/>
    </location>
</feature>
<evidence type="ECO:0000313" key="6">
    <source>
        <dbReference type="EMBL" id="SIT86561.1"/>
    </source>
</evidence>
<feature type="domain" description="Glycosyl hydrolase 94 catalytic" evidence="5">
    <location>
        <begin position="779"/>
        <end position="1202"/>
    </location>
</feature>
<dbReference type="InterPro" id="IPR033432">
    <property type="entry name" value="GH94_catalytic"/>
</dbReference>
<dbReference type="Gene3D" id="1.50.10.10">
    <property type="match status" value="1"/>
</dbReference>
<dbReference type="InterPro" id="IPR012341">
    <property type="entry name" value="6hp_glycosidase-like_sf"/>
</dbReference>
<dbReference type="Gene3D" id="2.70.98.40">
    <property type="entry name" value="Glycoside hydrolase, family 65, N-terminal domain"/>
    <property type="match status" value="2"/>
</dbReference>
<dbReference type="Gene3D" id="2.60.420.10">
    <property type="entry name" value="Maltose phosphorylase, domain 3"/>
    <property type="match status" value="1"/>
</dbReference>
<sequence>MLRDDPRNTAPRRAHLLGGKGWTVMLTRDGCGFSRWHGRAISRWREDGPVDENGSFLLLRDIDTGTCWSAGAQPLMTGQSTGCSVAFLPGLARFSRNESGIRSGMDIAPLPEGDGELRRITLANTGPAPRRIEAVSYIPLVLGGAVGDAAHPAFSKMFVMTEAAADGTLLAWRRPRDAGEPAIIAAHLVTDDGAAPADPGFETDRMRFIGRGNSLRAPAALRGAGPAGHAGTVLDPILSRRATVTLAPGESRTLDFWTLAAASREDLSARIMSCRTPGRAEAVLVAARQQSEAEDEPAFQTLAAPLLVDNPLWRADAETLERAGGGARHCLWPHGISGDRPVVLVRFHPGDDTDGDTSGDTGLMAQLCRAQNWWACHQIPVDLVAVAADDDRRAALAERAGKAAEGTGIFVLGGLSDAEWTGLAAAARVVLDGAQGDLAAQCARRAVPPSPAIPKAPEPASPLPAPAGSPLSGADEPDLAYFNGVGGFRTDGREYEIRLEQDRLTPQPWVNIVAHEGFGFMVSAEGGGYAWAGNSQTNTLTRWSNDPVRDPPGDMIFLRDTDDTPGAGLWTPTPAPLHGPRDYTVRHGFGYSRFLHVRDGLESDLVQFVPLDASAKVSHLRLRNGGDRVRRLQVTGLVNWHLGPNGAVTVPHVTTAHEPDTGILTAQNRWRDAYAGRVAFADLGGRQRGWTCDRAEVLGPALDPARPAALMQGAPLCGRSGTGPCPCAALQTEITLAPGEETTVTLAFGEAENLEAARGLALRLRRADPGELLAAVQAHWRRQAGAVQVETPDGALDLMVNGWLPYQVIACRLLARTAFYQASGAWGFRDQLQDASALAVIAPALARAHLLRAAGRQFPEGDVQHWWLPPDGAGLRTRMVDDRLWLPYVLAHHVCVTGDRALLDESVPFLDAPPLAADRIDDFRVPGRGEMASVYEHAARAIDASLATGRHGLPLFGTGDWNDGMNRVGWKGAGESVWMGWFLLRVIADFAPLAEARGDTARAATWRAHADRVARALEEHAWEVNRWLRGWYDDGTPLGTKDADECRIDGIAQSWAVISGAADPQRARTAMETLDRKLIDRDAGLVALLAPPFDMDGRDPGYIKSYPPGLRENGGQYTHGSTWAGVAFAELGDGARAHEVFSMLSPVSHSSTPKALARWQVEPYVACGDVYTAPGHIGRGGWTWYTGSAGWLYRLAVEWILGLRVRGGECVMRPCIPPDWPGFALTLRRGTSSWRFAVENPHHVCTGITALTLDGERRAPEDAVPLVDDGGAHQVRVVLG</sequence>
<feature type="domain" description="Glycosyl hydrolase 94 supersandwich" evidence="4">
    <location>
        <begin position="493"/>
        <end position="765"/>
    </location>
</feature>
<evidence type="ECO:0000259" key="4">
    <source>
        <dbReference type="Pfam" id="PF06165"/>
    </source>
</evidence>
<dbReference type="InterPro" id="IPR011013">
    <property type="entry name" value="Gal_mutarotase_sf_dom"/>
</dbReference>
<accession>A0A1R3X756</accession>
<dbReference type="InterPro" id="IPR010383">
    <property type="entry name" value="Glyco_hydrolase_94_b-supersand"/>
</dbReference>
<evidence type="ECO:0000313" key="7">
    <source>
        <dbReference type="Proteomes" id="UP000192455"/>
    </source>
</evidence>